<dbReference type="AlphaFoldDB" id="A0A4P6PZD3"/>
<dbReference type="Pfam" id="PF10025">
    <property type="entry name" value="DUF2267"/>
    <property type="match status" value="1"/>
</dbReference>
<name>A0A4P6PZD3_9ACTN</name>
<dbReference type="InterPro" id="IPR038282">
    <property type="entry name" value="DUF2267_sf"/>
</dbReference>
<sequence length="138" mass="14491">MVQHQTGDAADAFLGRVQQHGGLASRGEAQRLTESTLAALQRSLSGGQFNDLARNLPPALQPEREASGQAVAFDKGAFLDKVSGGVATTDAAETEQLVSAVLNTVREWLPHEETDNTLAQLPKDLSTLFVGAPGTPQG</sequence>
<dbReference type="RefSeq" id="WP_165498510.1">
    <property type="nucleotide sequence ID" value="NZ_CP036455.1"/>
</dbReference>
<dbReference type="Proteomes" id="UP000292235">
    <property type="component" value="Chromosome"/>
</dbReference>
<dbReference type="EMBL" id="CP036455">
    <property type="protein sequence ID" value="QBI53120.1"/>
    <property type="molecule type" value="Genomic_DNA"/>
</dbReference>
<keyword evidence="2" id="KW-1185">Reference proteome</keyword>
<dbReference type="InterPro" id="IPR018727">
    <property type="entry name" value="DUF2267"/>
</dbReference>
<accession>A0A4P6PZD3</accession>
<gene>
    <name evidence="1" type="ORF">EKD16_06610</name>
</gene>
<evidence type="ECO:0000313" key="2">
    <source>
        <dbReference type="Proteomes" id="UP000292235"/>
    </source>
</evidence>
<evidence type="ECO:0008006" key="3">
    <source>
        <dbReference type="Google" id="ProtNLM"/>
    </source>
</evidence>
<evidence type="ECO:0000313" key="1">
    <source>
        <dbReference type="EMBL" id="QBI53120.1"/>
    </source>
</evidence>
<reference evidence="1 2" key="1">
    <citation type="submission" date="2019-02" db="EMBL/GenBank/DDBJ databases">
        <authorList>
            <person name="Khodamoradi S."/>
            <person name="Hahnke R.L."/>
            <person name="Kaempfer P."/>
            <person name="Schumann P."/>
            <person name="Rohde M."/>
            <person name="Steinert M."/>
            <person name="Luzhetskyy A."/>
            <person name="Wink J."/>
            <person name="Ruckert C."/>
        </authorList>
    </citation>
    <scope>NUCLEOTIDE SEQUENCE [LARGE SCALE GENOMIC DNA]</scope>
    <source>
        <strain evidence="1 2">M2</strain>
    </source>
</reference>
<dbReference type="Gene3D" id="1.10.490.110">
    <property type="entry name" value="Uncharacterized conserved protein DUF2267"/>
    <property type="match status" value="1"/>
</dbReference>
<organism evidence="1 2">
    <name type="scientific">Streptomonospora litoralis</name>
    <dbReference type="NCBI Taxonomy" id="2498135"/>
    <lineage>
        <taxon>Bacteria</taxon>
        <taxon>Bacillati</taxon>
        <taxon>Actinomycetota</taxon>
        <taxon>Actinomycetes</taxon>
        <taxon>Streptosporangiales</taxon>
        <taxon>Nocardiopsidaceae</taxon>
        <taxon>Streptomonospora</taxon>
    </lineage>
</organism>
<protein>
    <recommendedName>
        <fullName evidence="3">DUF2267 domain-containing protein</fullName>
    </recommendedName>
</protein>
<proteinExistence type="predicted"/>
<dbReference type="KEGG" id="strr:EKD16_06610"/>